<dbReference type="RefSeq" id="WP_226652860.1">
    <property type="nucleotide sequence ID" value="NZ_BNDW01000115.1"/>
</dbReference>
<gene>
    <name evidence="2" type="ORF">Shyd_84580</name>
</gene>
<reference evidence="2" key="1">
    <citation type="submission" date="2024-05" db="EMBL/GenBank/DDBJ databases">
        <title>Whole genome shotgun sequence of Streptomyces hydrogenans NBRC 13475.</title>
        <authorList>
            <person name="Komaki H."/>
            <person name="Tamura T."/>
        </authorList>
    </citation>
    <scope>NUCLEOTIDE SEQUENCE</scope>
    <source>
        <strain evidence="2">NBRC 13475</strain>
    </source>
</reference>
<feature type="compositionally biased region" description="Low complexity" evidence="1">
    <location>
        <begin position="164"/>
        <end position="179"/>
    </location>
</feature>
<evidence type="ECO:0000313" key="3">
    <source>
        <dbReference type="Proteomes" id="UP001052739"/>
    </source>
</evidence>
<name>A0ABQ3PPY8_9ACTN</name>
<keyword evidence="3" id="KW-1185">Reference proteome</keyword>
<feature type="region of interest" description="Disordered" evidence="1">
    <location>
        <begin position="104"/>
        <end position="179"/>
    </location>
</feature>
<accession>A0ABQ3PPY8</accession>
<sequence length="179" mass="18529">MAYEDRTYHGIQQGPASEGEWHPARLLVEVPEFGPTERQYGITVLRELVEPEGGGFGWGYNGGGTSAAAAAILADALDLGDPEKAGLGYAFSEDPMLADLRRTSATMSSRSSTTGGACAEERSCAGRGPGTSSAASTSCPPSCASSRRCRARADGGLAEDRAARGLPVGPPGRRLPGNW</sequence>
<feature type="compositionally biased region" description="Low complexity" evidence="1">
    <location>
        <begin position="104"/>
        <end position="114"/>
    </location>
</feature>
<dbReference type="Proteomes" id="UP001052739">
    <property type="component" value="Unassembled WGS sequence"/>
</dbReference>
<evidence type="ECO:0000313" key="2">
    <source>
        <dbReference type="EMBL" id="GHI27087.1"/>
    </source>
</evidence>
<evidence type="ECO:0008006" key="4">
    <source>
        <dbReference type="Google" id="ProtNLM"/>
    </source>
</evidence>
<evidence type="ECO:0000256" key="1">
    <source>
        <dbReference type="SAM" id="MobiDB-lite"/>
    </source>
</evidence>
<comment type="caution">
    <text evidence="2">The sequence shown here is derived from an EMBL/GenBank/DDBJ whole genome shotgun (WGS) entry which is preliminary data.</text>
</comment>
<proteinExistence type="predicted"/>
<feature type="compositionally biased region" description="Low complexity" evidence="1">
    <location>
        <begin position="130"/>
        <end position="146"/>
    </location>
</feature>
<dbReference type="EMBL" id="BNDW01000115">
    <property type="protein sequence ID" value="GHI27087.1"/>
    <property type="molecule type" value="Genomic_DNA"/>
</dbReference>
<protein>
    <recommendedName>
        <fullName evidence="4">Mandelate racemase/muconate lactonizing enzyme N-terminal domain-containing protein</fullName>
    </recommendedName>
</protein>
<organism evidence="2 3">
    <name type="scientific">Streptomyces hydrogenans</name>
    <dbReference type="NCBI Taxonomy" id="1873719"/>
    <lineage>
        <taxon>Bacteria</taxon>
        <taxon>Bacillati</taxon>
        <taxon>Actinomycetota</taxon>
        <taxon>Actinomycetes</taxon>
        <taxon>Kitasatosporales</taxon>
        <taxon>Streptomycetaceae</taxon>
        <taxon>Streptomyces</taxon>
    </lineage>
</organism>